<feature type="region of interest" description="Disordered" evidence="5">
    <location>
        <begin position="146"/>
        <end position="264"/>
    </location>
</feature>
<evidence type="ECO:0000313" key="7">
    <source>
        <dbReference type="Ensembl" id="ENSSSCP00045028545.1"/>
    </source>
</evidence>
<feature type="compositionally biased region" description="Low complexity" evidence="5">
    <location>
        <begin position="146"/>
        <end position="170"/>
    </location>
</feature>
<reference evidence="7" key="1">
    <citation type="submission" date="2025-08" db="UniProtKB">
        <authorList>
            <consortium name="Ensembl"/>
        </authorList>
    </citation>
    <scope>IDENTIFICATION</scope>
</reference>
<dbReference type="AlphaFoldDB" id="A0A8D1I614"/>
<feature type="compositionally biased region" description="Basic and acidic residues" evidence="5">
    <location>
        <begin position="31"/>
        <end position="45"/>
    </location>
</feature>
<evidence type="ECO:0000256" key="5">
    <source>
        <dbReference type="SAM" id="MobiDB-lite"/>
    </source>
</evidence>
<dbReference type="PROSITE" id="PS00478">
    <property type="entry name" value="LIM_DOMAIN_1"/>
    <property type="match status" value="1"/>
</dbReference>
<dbReference type="Proteomes" id="UP000694728">
    <property type="component" value="Unplaced"/>
</dbReference>
<feature type="compositionally biased region" description="Gly residues" evidence="5">
    <location>
        <begin position="291"/>
        <end position="303"/>
    </location>
</feature>
<accession>A0A8D1I614</accession>
<dbReference type="Gene3D" id="2.10.110.10">
    <property type="entry name" value="Cysteine Rich Protein"/>
    <property type="match status" value="1"/>
</dbReference>
<evidence type="ECO:0000259" key="6">
    <source>
        <dbReference type="PROSITE" id="PS50023"/>
    </source>
</evidence>
<keyword evidence="3 4" id="KW-0440">LIM domain</keyword>
<dbReference type="SUPFAM" id="SSF57716">
    <property type="entry name" value="Glucocorticoid receptor-like (DNA-binding domain)"/>
    <property type="match status" value="2"/>
</dbReference>
<dbReference type="GO" id="GO:0046872">
    <property type="term" value="F:metal ion binding"/>
    <property type="evidence" value="ECO:0007669"/>
    <property type="project" value="UniProtKB-KW"/>
</dbReference>
<evidence type="ECO:0000313" key="8">
    <source>
        <dbReference type="Proteomes" id="UP000694728"/>
    </source>
</evidence>
<feature type="region of interest" description="Disordered" evidence="5">
    <location>
        <begin position="85"/>
        <end position="109"/>
    </location>
</feature>
<organism evidence="7 8">
    <name type="scientific">Sus scrofa</name>
    <name type="common">Pig</name>
    <dbReference type="NCBI Taxonomy" id="9823"/>
    <lineage>
        <taxon>Eukaryota</taxon>
        <taxon>Metazoa</taxon>
        <taxon>Chordata</taxon>
        <taxon>Craniata</taxon>
        <taxon>Vertebrata</taxon>
        <taxon>Euteleostomi</taxon>
        <taxon>Mammalia</taxon>
        <taxon>Eutheria</taxon>
        <taxon>Laurasiatheria</taxon>
        <taxon>Artiodactyla</taxon>
        <taxon>Suina</taxon>
        <taxon>Suidae</taxon>
        <taxon>Sus</taxon>
    </lineage>
</organism>
<dbReference type="InterPro" id="IPR001781">
    <property type="entry name" value="Znf_LIM"/>
</dbReference>
<dbReference type="PANTHER" id="PTHR24206">
    <property type="entry name" value="OS06G0237300 PROTEIN"/>
    <property type="match status" value="1"/>
</dbReference>
<keyword evidence="2 4" id="KW-0862">Zinc</keyword>
<dbReference type="SMART" id="SM00132">
    <property type="entry name" value="LIM"/>
    <property type="match status" value="1"/>
</dbReference>
<feature type="region of interest" description="Disordered" evidence="5">
    <location>
        <begin position="277"/>
        <end position="310"/>
    </location>
</feature>
<keyword evidence="1 4" id="KW-0479">Metal-binding</keyword>
<evidence type="ECO:0000256" key="1">
    <source>
        <dbReference type="ARBA" id="ARBA00022723"/>
    </source>
</evidence>
<sequence>AHKAQERKRGGRPSGRHRRSLPGPGLRGGGRRLEGCWPKETEHRGPGTLPAARARPRRLAWLYRVPGRSAFLAAAQAPLASGGLRARARGRGSGAGSLGGPPRPPPRVLRAAGPLERENGSCQRPRRAWLLFSAAGASPGAPFIPRPQRLHLGLPPPRGLRCGPSGSGPCLRPERADGAAGFARLASAKPLGGAERQRARGRRGGRQRRGTPSEGKTKRRKGSAAARGPGGGSGRGGANGRARGGGRRGRRRDKALAAAAAQGPLATAAARSRALLAPATSPGDRPPPLGTGRGPETKGGGGSSTVQRSKSFSLRAQVKETCTACQKTVYPMERLVADKLIFHNSCFCCKHCHTKLSLGSYAALHGEFYCKPHFQQLFKSKGNYDEGFGRKQHKELWAHKEVDSGTKTA</sequence>
<dbReference type="Ensembl" id="ENSSSCT00045041114.1">
    <property type="protein sequence ID" value="ENSSSCP00045028545.1"/>
    <property type="gene ID" value="ENSSSCG00045024082.1"/>
</dbReference>
<dbReference type="PROSITE" id="PS50023">
    <property type="entry name" value="LIM_DOMAIN_2"/>
    <property type="match status" value="1"/>
</dbReference>
<dbReference type="Pfam" id="PF00412">
    <property type="entry name" value="LIM"/>
    <property type="match status" value="1"/>
</dbReference>
<feature type="compositionally biased region" description="Basic residues" evidence="5">
    <location>
        <begin position="199"/>
        <end position="209"/>
    </location>
</feature>
<evidence type="ECO:0000256" key="4">
    <source>
        <dbReference type="PROSITE-ProRule" id="PRU00125"/>
    </source>
</evidence>
<feature type="domain" description="LIM zinc-binding" evidence="6">
    <location>
        <begin position="320"/>
        <end position="380"/>
    </location>
</feature>
<feature type="region of interest" description="Disordered" evidence="5">
    <location>
        <begin position="1"/>
        <end position="51"/>
    </location>
</feature>
<evidence type="ECO:0000256" key="3">
    <source>
        <dbReference type="ARBA" id="ARBA00023038"/>
    </source>
</evidence>
<feature type="compositionally biased region" description="Basic residues" evidence="5">
    <location>
        <begin position="1"/>
        <end position="20"/>
    </location>
</feature>
<dbReference type="InterPro" id="IPR044115">
    <property type="entry name" value="LIM_LIMD2"/>
</dbReference>
<proteinExistence type="predicted"/>
<dbReference type="CDD" id="cd09486">
    <property type="entry name" value="LIM_Eplin_like_1"/>
    <property type="match status" value="1"/>
</dbReference>
<evidence type="ECO:0000256" key="2">
    <source>
        <dbReference type="ARBA" id="ARBA00022833"/>
    </source>
</evidence>
<protein>
    <submittedName>
        <fullName evidence="7">LIM domain containing 2</fullName>
    </submittedName>
</protein>
<dbReference type="FunFam" id="2.10.110.10:FF:000002">
    <property type="entry name" value="LIM domain and actin-binding 1"/>
    <property type="match status" value="1"/>
</dbReference>
<feature type="compositionally biased region" description="Gly residues" evidence="5">
    <location>
        <begin position="228"/>
        <end position="243"/>
    </location>
</feature>
<name>A0A8D1I614_PIG</name>
<feature type="compositionally biased region" description="Basic residues" evidence="5">
    <location>
        <begin position="244"/>
        <end position="253"/>
    </location>
</feature>